<proteinExistence type="predicted"/>
<dbReference type="CDD" id="cd02908">
    <property type="entry name" value="Macro_OAADPr_deacetylase"/>
    <property type="match status" value="1"/>
</dbReference>
<dbReference type="OrthoDB" id="6194521at2"/>
<gene>
    <name evidence="2" type="ORF">CL176_09070</name>
</gene>
<dbReference type="PROSITE" id="PS51154">
    <property type="entry name" value="MACRO"/>
    <property type="match status" value="1"/>
</dbReference>
<dbReference type="KEGG" id="abae:CL176_09070"/>
<evidence type="ECO:0000313" key="2">
    <source>
        <dbReference type="EMBL" id="AXY26138.1"/>
    </source>
</evidence>
<dbReference type="InterPro" id="IPR002589">
    <property type="entry name" value="Macro_dom"/>
</dbReference>
<protein>
    <recommendedName>
        <fullName evidence="1">Macro domain-containing protein</fullName>
    </recommendedName>
</protein>
<dbReference type="PANTHER" id="PTHR11106:SF27">
    <property type="entry name" value="MACRO DOMAIN-CONTAINING PROTEIN"/>
    <property type="match status" value="1"/>
</dbReference>
<dbReference type="EMBL" id="CP023434">
    <property type="protein sequence ID" value="AXY26138.1"/>
    <property type="molecule type" value="Genomic_DNA"/>
</dbReference>
<keyword evidence="3" id="KW-1185">Reference proteome</keyword>
<evidence type="ECO:0000313" key="3">
    <source>
        <dbReference type="Proteomes" id="UP000263232"/>
    </source>
</evidence>
<dbReference type="InterPro" id="IPR043472">
    <property type="entry name" value="Macro_dom-like"/>
</dbReference>
<dbReference type="NCBIfam" id="NF003163">
    <property type="entry name" value="PRK04143.1"/>
    <property type="match status" value="1"/>
</dbReference>
<dbReference type="Pfam" id="PF01661">
    <property type="entry name" value="Macro"/>
    <property type="match status" value="1"/>
</dbReference>
<dbReference type="Proteomes" id="UP000263232">
    <property type="component" value="Chromosome"/>
</dbReference>
<dbReference type="SMART" id="SM00506">
    <property type="entry name" value="A1pp"/>
    <property type="match status" value="1"/>
</dbReference>
<accession>A0A347WM31</accession>
<name>A0A347WM31_9LACT</name>
<reference evidence="2 3" key="1">
    <citation type="submission" date="2017-09" db="EMBL/GenBank/DDBJ databases">
        <title>Complete genome sequence of Oxytococcus suis strain ZY16052.</title>
        <authorList>
            <person name="Li F."/>
        </authorList>
    </citation>
    <scope>NUCLEOTIDE SEQUENCE [LARGE SCALE GENOMIC DNA]</scope>
    <source>
        <strain evidence="2 3">ZY16052</strain>
    </source>
</reference>
<sequence>MEMASTLEAMYTFLWQEAGQPDLPEATLYERWRHLVNVRPAEPISEEYLALEDQYLQANLKASDVVTLEDLEPIQGEQLYLWQGDITQLAVDGIVNAANSDMLGCFLPNHSCIDNIIHTKAGVRLRLACQDLMEAQGRKEPVGKAKITPGFNLPSEYVLHTVGPMVPRGQQLSPMKEAMLVKSYQACLKLAEAHHLDSLAFCCISTGVFGFPGERASELAVATVKAYLQETGSPLKVVFNVFKDEDLYYYQKQLGGRA</sequence>
<organism evidence="2 3">
    <name type="scientific">Suicoccus acidiformans</name>
    <dbReference type="NCBI Taxonomy" id="2036206"/>
    <lineage>
        <taxon>Bacteria</taxon>
        <taxon>Bacillati</taxon>
        <taxon>Bacillota</taxon>
        <taxon>Bacilli</taxon>
        <taxon>Lactobacillales</taxon>
        <taxon>Aerococcaceae</taxon>
        <taxon>Suicoccus</taxon>
    </lineage>
</organism>
<feature type="domain" description="Macro" evidence="1">
    <location>
        <begin position="66"/>
        <end position="258"/>
    </location>
</feature>
<dbReference type="AlphaFoldDB" id="A0A347WM31"/>
<dbReference type="Gene3D" id="3.40.220.10">
    <property type="entry name" value="Leucine Aminopeptidase, subunit E, domain 1"/>
    <property type="match status" value="1"/>
</dbReference>
<dbReference type="SUPFAM" id="SSF52949">
    <property type="entry name" value="Macro domain-like"/>
    <property type="match status" value="1"/>
</dbReference>
<dbReference type="RefSeq" id="WP_118991033.1">
    <property type="nucleotide sequence ID" value="NZ_CP023434.1"/>
</dbReference>
<evidence type="ECO:0000259" key="1">
    <source>
        <dbReference type="PROSITE" id="PS51154"/>
    </source>
</evidence>
<dbReference type="PANTHER" id="PTHR11106">
    <property type="entry name" value="GANGLIOSIDE INDUCED DIFFERENTIATION ASSOCIATED PROTEIN 2-RELATED"/>
    <property type="match status" value="1"/>
</dbReference>